<dbReference type="EMBL" id="JBFOLJ010000003">
    <property type="protein sequence ID" value="KAL2547892.1"/>
    <property type="molecule type" value="Genomic_DNA"/>
</dbReference>
<dbReference type="Pfam" id="PF01554">
    <property type="entry name" value="MatE"/>
    <property type="match status" value="2"/>
</dbReference>
<evidence type="ECO:0000256" key="2">
    <source>
        <dbReference type="ARBA" id="ARBA00010199"/>
    </source>
</evidence>
<dbReference type="InterPro" id="IPR045069">
    <property type="entry name" value="MATE_euk"/>
</dbReference>
<dbReference type="CDD" id="cd13132">
    <property type="entry name" value="MATE_eukaryotic"/>
    <property type="match status" value="1"/>
</dbReference>
<keyword evidence="4 6" id="KW-1133">Transmembrane helix</keyword>
<reference evidence="8" key="1">
    <citation type="submission" date="2024-07" db="EMBL/GenBank/DDBJ databases">
        <title>Two chromosome-level genome assemblies of Korean endemic species Abeliophyllum distichum and Forsythia ovata (Oleaceae).</title>
        <authorList>
            <person name="Jang H."/>
        </authorList>
    </citation>
    <scope>NUCLEOTIDE SEQUENCE [LARGE SCALE GENOMIC DNA]</scope>
</reference>
<comment type="subcellular location">
    <subcellularLocation>
        <location evidence="1">Membrane</location>
        <topology evidence="1">Multi-pass membrane protein</topology>
    </subcellularLocation>
</comment>
<evidence type="ECO:0000256" key="4">
    <source>
        <dbReference type="ARBA" id="ARBA00022989"/>
    </source>
</evidence>
<name>A0ABD1WEA6_9LAMI</name>
<keyword evidence="8" id="KW-1185">Reference proteome</keyword>
<dbReference type="PANTHER" id="PTHR11206">
    <property type="entry name" value="MULTIDRUG RESISTANCE PROTEIN"/>
    <property type="match status" value="1"/>
</dbReference>
<comment type="caution">
    <text evidence="7">The sequence shown here is derived from an EMBL/GenBank/DDBJ whole genome shotgun (WGS) entry which is preliminary data.</text>
</comment>
<feature type="transmembrane region" description="Helical" evidence="6">
    <location>
        <begin position="96"/>
        <end position="119"/>
    </location>
</feature>
<dbReference type="AlphaFoldDB" id="A0ABD1WEA6"/>
<organism evidence="7 8">
    <name type="scientific">Forsythia ovata</name>
    <dbReference type="NCBI Taxonomy" id="205694"/>
    <lineage>
        <taxon>Eukaryota</taxon>
        <taxon>Viridiplantae</taxon>
        <taxon>Streptophyta</taxon>
        <taxon>Embryophyta</taxon>
        <taxon>Tracheophyta</taxon>
        <taxon>Spermatophyta</taxon>
        <taxon>Magnoliopsida</taxon>
        <taxon>eudicotyledons</taxon>
        <taxon>Gunneridae</taxon>
        <taxon>Pentapetalae</taxon>
        <taxon>asterids</taxon>
        <taxon>lamiids</taxon>
        <taxon>Lamiales</taxon>
        <taxon>Oleaceae</taxon>
        <taxon>Forsythieae</taxon>
        <taxon>Forsythia</taxon>
    </lineage>
</organism>
<accession>A0ABD1WEA6</accession>
<feature type="transmembrane region" description="Helical" evidence="6">
    <location>
        <begin position="203"/>
        <end position="225"/>
    </location>
</feature>
<feature type="transmembrane region" description="Helical" evidence="6">
    <location>
        <begin position="455"/>
        <end position="475"/>
    </location>
</feature>
<protein>
    <recommendedName>
        <fullName evidence="6">Protein DETOXIFICATION</fullName>
    </recommendedName>
    <alternativeName>
        <fullName evidence="6">Multidrug and toxic compound extrusion protein</fullName>
    </alternativeName>
</protein>
<gene>
    <name evidence="7" type="ORF">Fot_09422</name>
</gene>
<feature type="transmembrane region" description="Helical" evidence="6">
    <location>
        <begin position="394"/>
        <end position="416"/>
    </location>
</feature>
<feature type="transmembrane region" description="Helical" evidence="6">
    <location>
        <begin position="57"/>
        <end position="76"/>
    </location>
</feature>
<keyword evidence="5 6" id="KW-0472">Membrane</keyword>
<dbReference type="GO" id="GO:0016020">
    <property type="term" value="C:membrane"/>
    <property type="evidence" value="ECO:0007669"/>
    <property type="project" value="UniProtKB-SubCell"/>
</dbReference>
<evidence type="ECO:0000313" key="7">
    <source>
        <dbReference type="EMBL" id="KAL2547892.1"/>
    </source>
</evidence>
<dbReference type="InterPro" id="IPR002528">
    <property type="entry name" value="MATE_fam"/>
</dbReference>
<feature type="transmembrane region" description="Helical" evidence="6">
    <location>
        <begin position="428"/>
        <end position="449"/>
    </location>
</feature>
<feature type="transmembrane region" description="Helical" evidence="6">
    <location>
        <begin position="312"/>
        <end position="333"/>
    </location>
</feature>
<evidence type="ECO:0000256" key="5">
    <source>
        <dbReference type="ARBA" id="ARBA00023136"/>
    </source>
</evidence>
<evidence type="ECO:0000256" key="1">
    <source>
        <dbReference type="ARBA" id="ARBA00004141"/>
    </source>
</evidence>
<sequence>MCNPNTTNKLTISMTDHLSQPPPPPAANLYLDLISVPVKQKEQPIPTFSEIINETKALFNLAFPIALTALILYSRSMISMLFLGHFGDTELAVGSLAIAFANITGYSVLSGLALGMEPLCSQAFGAQNPLLLSLTLQRSILFLLLSSLPITFLWLNLANILLLLRQDPNITLLAQTYLLFSLPDLLTNSFIQPLRVYLRAQGITQPLTLASLAGTALHLPFNYFLALRLKLGVAGVAAASALSNLVVLLVLVFYVSARGLHVLSWKCLTGWTPLIRLAIPSCVSVCLEWWWYEIMIVLCGLLVDPEDTVASMGVLIQTTSFLYVFPSSLGFAVSTRVGNELGANRPDKARVSAMVSILLAGLMGLSAMTFATSMTNLWTQMFTNDVNILRLTSAAMPILGLCELGNCPQTVGCGVVRGTARPSMAANVNLGAFYLVGMPVAIGLGFLVGLGFCGLWIGLLSAQVCCAGLMLYMVGTTDWKCQALRAQMLTCTGCGETTLSPDCETLISVAVTS</sequence>
<proteinExistence type="inferred from homology"/>
<comment type="similarity">
    <text evidence="2 6">Belongs to the multi antimicrobial extrusion (MATE) (TC 2.A.66.1) family.</text>
</comment>
<evidence type="ECO:0000313" key="8">
    <source>
        <dbReference type="Proteomes" id="UP001604277"/>
    </source>
</evidence>
<dbReference type="NCBIfam" id="TIGR00797">
    <property type="entry name" value="matE"/>
    <property type="match status" value="1"/>
</dbReference>
<keyword evidence="3 6" id="KW-0812">Transmembrane</keyword>
<feature type="transmembrane region" description="Helical" evidence="6">
    <location>
        <begin position="140"/>
        <end position="164"/>
    </location>
</feature>
<dbReference type="Proteomes" id="UP001604277">
    <property type="component" value="Unassembled WGS sequence"/>
</dbReference>
<feature type="transmembrane region" description="Helical" evidence="6">
    <location>
        <begin position="231"/>
        <end position="254"/>
    </location>
</feature>
<evidence type="ECO:0000256" key="3">
    <source>
        <dbReference type="ARBA" id="ARBA00022692"/>
    </source>
</evidence>
<evidence type="ECO:0000256" key="6">
    <source>
        <dbReference type="RuleBase" id="RU004914"/>
    </source>
</evidence>
<feature type="transmembrane region" description="Helical" evidence="6">
    <location>
        <begin position="353"/>
        <end position="374"/>
    </location>
</feature>